<dbReference type="STRING" id="1159016.SAMN02927937_00403"/>
<organism evidence="1 2">
    <name type="scientific">Paenimyroides marinum</name>
    <dbReference type="NCBI Taxonomy" id="1159016"/>
    <lineage>
        <taxon>Bacteria</taxon>
        <taxon>Pseudomonadati</taxon>
        <taxon>Bacteroidota</taxon>
        <taxon>Flavobacteriia</taxon>
        <taxon>Flavobacteriales</taxon>
        <taxon>Flavobacteriaceae</taxon>
        <taxon>Paenimyroides</taxon>
    </lineage>
</organism>
<protein>
    <submittedName>
        <fullName evidence="1">GLPGLI family protein</fullName>
    </submittedName>
</protein>
<accession>A0A1H6JC80</accession>
<dbReference type="EMBL" id="FNXE01000003">
    <property type="protein sequence ID" value="SEH59739.1"/>
    <property type="molecule type" value="Genomic_DNA"/>
</dbReference>
<dbReference type="Proteomes" id="UP000199634">
    <property type="component" value="Unassembled WGS sequence"/>
</dbReference>
<name>A0A1H6JC80_9FLAO</name>
<dbReference type="AlphaFoldDB" id="A0A1H6JC80"/>
<dbReference type="NCBIfam" id="TIGR01200">
    <property type="entry name" value="GLPGLI"/>
    <property type="match status" value="1"/>
</dbReference>
<evidence type="ECO:0000313" key="2">
    <source>
        <dbReference type="Proteomes" id="UP000199634"/>
    </source>
</evidence>
<evidence type="ECO:0000313" key="1">
    <source>
        <dbReference type="EMBL" id="SEH59739.1"/>
    </source>
</evidence>
<dbReference type="OrthoDB" id="1440774at2"/>
<gene>
    <name evidence="1" type="ORF">SAMN02927937_00403</name>
</gene>
<sequence>MKKNKYIIVFFFLLCLITYSQNIFHYSYFVKGEIREGVLLYDKNIDQAVYIDLLSTTKKTQKTEDKKIKEDVVAVITARTTVADRFFYKRENKLKFTQGLLKTMYLVDDETLEINWKLDKIEKEIEGLKCQKATTQFRGREWEVWYTTEIPMYYGPWKFYGLPGLIVLAKENNNEFWFKLERTETKNKVDIPVVNVKDYKRVTLQEFDKDESEIMEGKDGIASRNYNEEIKPYKRNGIELIYEWEE</sequence>
<proteinExistence type="predicted"/>
<dbReference type="Pfam" id="PF09697">
    <property type="entry name" value="Porph_ging"/>
    <property type="match status" value="1"/>
</dbReference>
<dbReference type="InterPro" id="IPR005901">
    <property type="entry name" value="GLPGLI"/>
</dbReference>
<reference evidence="1 2" key="1">
    <citation type="submission" date="2016-10" db="EMBL/GenBank/DDBJ databases">
        <authorList>
            <person name="de Groot N.N."/>
        </authorList>
    </citation>
    <scope>NUCLEOTIDE SEQUENCE [LARGE SCALE GENOMIC DNA]</scope>
    <source>
        <strain evidence="1 2">CGMCC 1.10825</strain>
    </source>
</reference>
<keyword evidence="2" id="KW-1185">Reference proteome</keyword>
<dbReference type="RefSeq" id="WP_091095783.1">
    <property type="nucleotide sequence ID" value="NZ_FNXE01000003.1"/>
</dbReference>